<evidence type="ECO:0000313" key="1">
    <source>
        <dbReference type="EMBL" id="ERN08015.1"/>
    </source>
</evidence>
<organism evidence="1 2">
    <name type="scientific">Amborella trichopoda</name>
    <dbReference type="NCBI Taxonomy" id="13333"/>
    <lineage>
        <taxon>Eukaryota</taxon>
        <taxon>Viridiplantae</taxon>
        <taxon>Streptophyta</taxon>
        <taxon>Embryophyta</taxon>
        <taxon>Tracheophyta</taxon>
        <taxon>Spermatophyta</taxon>
        <taxon>Magnoliopsida</taxon>
        <taxon>Amborellales</taxon>
        <taxon>Amborellaceae</taxon>
        <taxon>Amborella</taxon>
    </lineage>
</organism>
<dbReference type="Proteomes" id="UP000017836">
    <property type="component" value="Unassembled WGS sequence"/>
</dbReference>
<dbReference type="HOGENOM" id="CLU_2500911_0_0_1"/>
<dbReference type="EMBL" id="KI393609">
    <property type="protein sequence ID" value="ERN08015.1"/>
    <property type="molecule type" value="Genomic_DNA"/>
</dbReference>
<accession>W1PLJ4</accession>
<sequence>MPKFLIGYSFHTVADSEIPNEIQTALQLAACLCCIPRSSPISKGLSFCAAFTRMDGLDALLRSLVLERMANLPPQIVIMRVYALEK</sequence>
<evidence type="ECO:0000313" key="2">
    <source>
        <dbReference type="Proteomes" id="UP000017836"/>
    </source>
</evidence>
<protein>
    <submittedName>
        <fullName evidence="1">Uncharacterized protein</fullName>
    </submittedName>
</protein>
<proteinExistence type="predicted"/>
<reference evidence="2" key="1">
    <citation type="journal article" date="2013" name="Science">
        <title>The Amborella genome and the evolution of flowering plants.</title>
        <authorList>
            <consortium name="Amborella Genome Project"/>
        </authorList>
    </citation>
    <scope>NUCLEOTIDE SEQUENCE [LARGE SCALE GENOMIC DNA]</scope>
</reference>
<dbReference type="Gramene" id="ERN08015">
    <property type="protein sequence ID" value="ERN08015"/>
    <property type="gene ID" value="AMTR_s00012p00257580"/>
</dbReference>
<name>W1PLJ4_AMBTC</name>
<keyword evidence="2" id="KW-1185">Reference proteome</keyword>
<dbReference type="AlphaFoldDB" id="W1PLJ4"/>
<gene>
    <name evidence="1" type="ORF">AMTR_s00012p00257580</name>
</gene>